<gene>
    <name evidence="1" type="ORF">ACFQ5G_51940</name>
</gene>
<dbReference type="EMBL" id="JBHTMK010000075">
    <property type="protein sequence ID" value="MFD1373895.1"/>
    <property type="molecule type" value="Genomic_DNA"/>
</dbReference>
<dbReference type="Proteomes" id="UP001597183">
    <property type="component" value="Unassembled WGS sequence"/>
</dbReference>
<name>A0ABW4AUG7_9ACTN</name>
<sequence length="153" mass="17084">MSIEQLDLHWALGDTGWAWLTWTADDDVVEIRTSYLDHGLLSLMRAAVDLKRGSSATIAQLSGEPSAHFFLFRTAVEQVSVDVVYVPDLYAADRWTGAELRWTGETHVDVVTQAVLSMAQAVWDEHGAAGYQRLWDGKAFPEEELRVLSGEHP</sequence>
<dbReference type="RefSeq" id="WP_317795358.1">
    <property type="nucleotide sequence ID" value="NZ_AP028461.1"/>
</dbReference>
<keyword evidence="2" id="KW-1185">Reference proteome</keyword>
<proteinExistence type="predicted"/>
<accession>A0ABW4AUG7</accession>
<comment type="caution">
    <text evidence="1">The sequence shown here is derived from an EMBL/GenBank/DDBJ whole genome shotgun (WGS) entry which is preliminary data.</text>
</comment>
<evidence type="ECO:0000313" key="2">
    <source>
        <dbReference type="Proteomes" id="UP001597183"/>
    </source>
</evidence>
<evidence type="ECO:0000313" key="1">
    <source>
        <dbReference type="EMBL" id="MFD1373895.1"/>
    </source>
</evidence>
<organism evidence="1 2">
    <name type="scientific">Actinoplanes sichuanensis</name>
    <dbReference type="NCBI Taxonomy" id="512349"/>
    <lineage>
        <taxon>Bacteria</taxon>
        <taxon>Bacillati</taxon>
        <taxon>Actinomycetota</taxon>
        <taxon>Actinomycetes</taxon>
        <taxon>Micromonosporales</taxon>
        <taxon>Micromonosporaceae</taxon>
        <taxon>Actinoplanes</taxon>
    </lineage>
</organism>
<reference evidence="2" key="1">
    <citation type="journal article" date="2019" name="Int. J. Syst. Evol. Microbiol.">
        <title>The Global Catalogue of Microorganisms (GCM) 10K type strain sequencing project: providing services to taxonomists for standard genome sequencing and annotation.</title>
        <authorList>
            <consortium name="The Broad Institute Genomics Platform"/>
            <consortium name="The Broad Institute Genome Sequencing Center for Infectious Disease"/>
            <person name="Wu L."/>
            <person name="Ma J."/>
        </authorList>
    </citation>
    <scope>NUCLEOTIDE SEQUENCE [LARGE SCALE GENOMIC DNA]</scope>
    <source>
        <strain evidence="2">CCM 7526</strain>
    </source>
</reference>
<protein>
    <submittedName>
        <fullName evidence="1">Uncharacterized protein</fullName>
    </submittedName>
</protein>